<dbReference type="Proteomes" id="UP000078560">
    <property type="component" value="Unassembled WGS sequence"/>
</dbReference>
<evidence type="ECO:0000313" key="3">
    <source>
        <dbReference type="Proteomes" id="UP000078546"/>
    </source>
</evidence>
<evidence type="ECO:0000313" key="4">
    <source>
        <dbReference type="Proteomes" id="UP000078560"/>
    </source>
</evidence>
<reference evidence="1" key="1">
    <citation type="submission" date="2016-05" db="EMBL/GenBank/DDBJ databases">
        <authorList>
            <person name="Lavstsen T."/>
            <person name="Jespersen J.S."/>
        </authorList>
    </citation>
    <scope>NUCLEOTIDE SEQUENCE [LARGE SCALE GENOMIC DNA]</scope>
</reference>
<evidence type="ECO:0000313" key="1">
    <source>
        <dbReference type="EMBL" id="SBS84146.1"/>
    </source>
</evidence>
<proteinExistence type="predicted"/>
<dbReference type="AlphaFoldDB" id="A0A1A8VWS0"/>
<dbReference type="EMBL" id="FLQU01000340">
    <property type="protein sequence ID" value="SBS84146.1"/>
    <property type="molecule type" value="Genomic_DNA"/>
</dbReference>
<protein>
    <submittedName>
        <fullName evidence="1">Uncharacterized protein</fullName>
    </submittedName>
</protein>
<dbReference type="EMBL" id="FLQV01000420">
    <property type="protein sequence ID" value="SBS92304.1"/>
    <property type="molecule type" value="Genomic_DNA"/>
</dbReference>
<sequence>MDAAIVLYVVVRYAAVHYVIGNGKDVSKEKFCVYMRECVASRIRGKYKINEIEKNTIIFDENYEQKHINTFLYNLRGLTKEIHNFLLPERGVQNIAIDMVI</sequence>
<evidence type="ECO:0000313" key="2">
    <source>
        <dbReference type="EMBL" id="SBS92304.1"/>
    </source>
</evidence>
<name>A0A1A8VWS0_PLAOA</name>
<accession>A0A1A8VWS0</accession>
<reference evidence="3 4" key="2">
    <citation type="submission" date="2016-05" db="EMBL/GenBank/DDBJ databases">
        <authorList>
            <person name="Naeem Raeece"/>
        </authorList>
    </citation>
    <scope>NUCLEOTIDE SEQUENCE [LARGE SCALE GENOMIC DNA]</scope>
</reference>
<organism evidence="1 4">
    <name type="scientific">Plasmodium ovale curtisi</name>
    <dbReference type="NCBI Taxonomy" id="864141"/>
    <lineage>
        <taxon>Eukaryota</taxon>
        <taxon>Sar</taxon>
        <taxon>Alveolata</taxon>
        <taxon>Apicomplexa</taxon>
        <taxon>Aconoidasida</taxon>
        <taxon>Haemosporida</taxon>
        <taxon>Plasmodiidae</taxon>
        <taxon>Plasmodium</taxon>
        <taxon>Plasmodium (Plasmodium)</taxon>
    </lineage>
</organism>
<gene>
    <name evidence="2" type="ORF">POVCU1_022460</name>
    <name evidence="1" type="ORF">POVCU2_0024650</name>
</gene>
<dbReference type="Proteomes" id="UP000078546">
    <property type="component" value="Unassembled WGS sequence"/>
</dbReference>